<protein>
    <submittedName>
        <fullName evidence="1">Uncharacterized protein</fullName>
    </submittedName>
</protein>
<keyword evidence="2" id="KW-1185">Reference proteome</keyword>
<dbReference type="Proteomes" id="UP000054653">
    <property type="component" value="Unassembled WGS sequence"/>
</dbReference>
<comment type="caution">
    <text evidence="1">The sequence shown here is derived from an EMBL/GenBank/DDBJ whole genome shotgun (WGS) entry which is preliminary data.</text>
</comment>
<evidence type="ECO:0000313" key="1">
    <source>
        <dbReference type="EMBL" id="KRY26167.1"/>
    </source>
</evidence>
<organism evidence="1 2">
    <name type="scientific">Trichinella britovi</name>
    <name type="common">Parasitic roundworm</name>
    <dbReference type="NCBI Taxonomy" id="45882"/>
    <lineage>
        <taxon>Eukaryota</taxon>
        <taxon>Metazoa</taxon>
        <taxon>Ecdysozoa</taxon>
        <taxon>Nematoda</taxon>
        <taxon>Enoplea</taxon>
        <taxon>Dorylaimia</taxon>
        <taxon>Trichinellida</taxon>
        <taxon>Trichinellidae</taxon>
        <taxon>Trichinella</taxon>
    </lineage>
</organism>
<dbReference type="EMBL" id="JYDI01001925">
    <property type="protein sequence ID" value="KRY26167.1"/>
    <property type="molecule type" value="Genomic_DNA"/>
</dbReference>
<proteinExistence type="predicted"/>
<name>A0A0V1AMZ1_TRIBR</name>
<accession>A0A0V1AMZ1</accession>
<gene>
    <name evidence="1" type="ORF">T03_999</name>
</gene>
<evidence type="ECO:0000313" key="2">
    <source>
        <dbReference type="Proteomes" id="UP000054653"/>
    </source>
</evidence>
<dbReference type="AlphaFoldDB" id="A0A0V1AMZ1"/>
<sequence length="46" mass="5303">LRTARATMARTNHSIIWGPYRSQWTFPWKAALDQHQECGCTLQSIA</sequence>
<feature type="non-terminal residue" evidence="1">
    <location>
        <position position="1"/>
    </location>
</feature>
<reference evidence="1 2" key="1">
    <citation type="submission" date="2015-01" db="EMBL/GenBank/DDBJ databases">
        <title>Evolution of Trichinella species and genotypes.</title>
        <authorList>
            <person name="Korhonen P.K."/>
            <person name="Edoardo P."/>
            <person name="Giuseppe L.R."/>
            <person name="Gasser R.B."/>
        </authorList>
    </citation>
    <scope>NUCLEOTIDE SEQUENCE [LARGE SCALE GENOMIC DNA]</scope>
    <source>
        <strain evidence="1">ISS120</strain>
    </source>
</reference>